<reference evidence="3" key="1">
    <citation type="submission" date="2011-02" db="EMBL/GenBank/DDBJ databases">
        <title>The Genome Sequence of Capsaspora owczarzaki ATCC 30864.</title>
        <authorList>
            <person name="Russ C."/>
            <person name="Cuomo C."/>
            <person name="Burger G."/>
            <person name="Gray M.W."/>
            <person name="Holland P.W.H."/>
            <person name="King N."/>
            <person name="Lang F.B.F."/>
            <person name="Roger A.J."/>
            <person name="Ruiz-Trillo I."/>
            <person name="Young S.K."/>
            <person name="Zeng Q."/>
            <person name="Gargeya S."/>
            <person name="Alvarado L."/>
            <person name="Berlin A."/>
            <person name="Chapman S.B."/>
            <person name="Chen Z."/>
            <person name="Freedman E."/>
            <person name="Gellesch M."/>
            <person name="Goldberg J."/>
            <person name="Griggs A."/>
            <person name="Gujja S."/>
            <person name="Heilman E."/>
            <person name="Heiman D."/>
            <person name="Howarth C."/>
            <person name="Mehta T."/>
            <person name="Neiman D."/>
            <person name="Pearson M."/>
            <person name="Roberts A."/>
            <person name="Saif S."/>
            <person name="Shea T."/>
            <person name="Shenoy N."/>
            <person name="Sisk P."/>
            <person name="Stolte C."/>
            <person name="Sykes S."/>
            <person name="White J."/>
            <person name="Yandava C."/>
            <person name="Haas B."/>
            <person name="Nusbaum C."/>
            <person name="Birren B."/>
        </authorList>
    </citation>
    <scope>NUCLEOTIDE SEQUENCE</scope>
    <source>
        <strain evidence="3">ATCC 30864</strain>
    </source>
</reference>
<evidence type="ECO:0000313" key="2">
    <source>
        <dbReference type="EMBL" id="KJE98382.1"/>
    </source>
</evidence>
<dbReference type="AlphaFoldDB" id="A0A0D2W1Z9"/>
<proteinExistence type="predicted"/>
<name>A0A0D2W1Z9_CAPO3</name>
<organism evidence="2 3">
    <name type="scientific">Capsaspora owczarzaki (strain ATCC 30864)</name>
    <dbReference type="NCBI Taxonomy" id="595528"/>
    <lineage>
        <taxon>Eukaryota</taxon>
        <taxon>Filasterea</taxon>
        <taxon>Capsaspora</taxon>
    </lineage>
</organism>
<evidence type="ECO:0008006" key="4">
    <source>
        <dbReference type="Google" id="ProtNLM"/>
    </source>
</evidence>
<accession>A0A0D2W1Z9</accession>
<sequence length="96" mass="10554">MSDAADFSDLFLLCSVVPDINTKMQRLEQELARFHRNREALGEYGASLDGIAAVWTAWMQRAAALQQSAGGATVTEAARFMAHPDDDERPTLPSRS</sequence>
<keyword evidence="1" id="KW-0175">Coiled coil</keyword>
<dbReference type="Proteomes" id="UP000008743">
    <property type="component" value="Unassembled WGS sequence"/>
</dbReference>
<gene>
    <name evidence="2" type="ORF">CAOG_010228</name>
</gene>
<protein>
    <recommendedName>
        <fullName evidence="4">DASH complex subunit DAD2</fullName>
    </recommendedName>
</protein>
<dbReference type="EMBL" id="KE346410">
    <property type="protein sequence ID" value="KJE98382.1"/>
    <property type="molecule type" value="Genomic_DNA"/>
</dbReference>
<evidence type="ECO:0000256" key="1">
    <source>
        <dbReference type="SAM" id="Coils"/>
    </source>
</evidence>
<keyword evidence="3" id="KW-1185">Reference proteome</keyword>
<evidence type="ECO:0000313" key="3">
    <source>
        <dbReference type="Proteomes" id="UP000008743"/>
    </source>
</evidence>
<feature type="coiled-coil region" evidence="1">
    <location>
        <begin position="17"/>
        <end position="44"/>
    </location>
</feature>
<dbReference type="InParanoid" id="A0A0D2W1Z9"/>